<dbReference type="EMBL" id="LGSP01000067">
    <property type="protein sequence ID" value="KNE79879.1"/>
    <property type="molecule type" value="Genomic_DNA"/>
</dbReference>
<keyword evidence="2" id="KW-1185">Reference proteome</keyword>
<evidence type="ECO:0000313" key="1">
    <source>
        <dbReference type="EMBL" id="KNE79879.1"/>
    </source>
</evidence>
<comment type="caution">
    <text evidence="1">The sequence shown here is derived from an EMBL/GenBank/DDBJ whole genome shotgun (WGS) entry which is preliminary data.</text>
</comment>
<proteinExistence type="predicted"/>
<gene>
    <name evidence="1" type="ORF">ADZ36_25080</name>
</gene>
<evidence type="ECO:0000313" key="2">
    <source>
        <dbReference type="Proteomes" id="UP000037185"/>
    </source>
</evidence>
<reference evidence="1" key="1">
    <citation type="submission" date="2015-07" db="EMBL/GenBank/DDBJ databases">
        <title>Draft genome sequence of Streptomyces fradiae, a resistant strain to nitron-oligomycin.</title>
        <authorList>
            <person name="Vatlin A.A."/>
            <person name="Bekker O.B."/>
            <person name="Danilenko V.N."/>
        </authorList>
    </citation>
    <scope>NUCLEOTIDE SEQUENCE</scope>
    <source>
        <strain evidence="1">Olg1-1</strain>
    </source>
</reference>
<dbReference type="Proteomes" id="UP000037185">
    <property type="component" value="Unassembled WGS sequence"/>
</dbReference>
<name>A0ACC4W5H1_STRFR</name>
<organism evidence="1 2">
    <name type="scientific">Streptomyces fradiae</name>
    <name type="common">Streptomyces roseoflavus</name>
    <dbReference type="NCBI Taxonomy" id="1906"/>
    <lineage>
        <taxon>Bacteria</taxon>
        <taxon>Bacillati</taxon>
        <taxon>Actinomycetota</taxon>
        <taxon>Actinomycetes</taxon>
        <taxon>Kitasatosporales</taxon>
        <taxon>Streptomycetaceae</taxon>
        <taxon>Streptomyces</taxon>
    </lineage>
</organism>
<accession>A0ACC4W5H1</accession>
<protein>
    <submittedName>
        <fullName evidence="1">Uncharacterized protein</fullName>
    </submittedName>
</protein>
<sequence>MSPATPPRRWRRLAAATALACAVGAFVPPAAAATAAPVPGRAPAPVPVPAGAEPDTGAGASSVPRLDWAPCLHTPRYHCATARVPLDHRRPRGRTIELALIKRPAVEPHRRVGSLFYHPGLRADGTAALRESYEDFPLAVRKRFDLVSWDMRGTGQSTPVRCFRSTAQALRWAEKVPDGFPVGARERKVWIRSWAELGRRCAERAPALLRHMSAADTARDLDLLRAAVGDRGLNYLGTSYGTFVGATYANLFPHRVRAMTLDSNVNPREWVRRGSWLPTFLRQDFDLASAQGLSRFLDLCGRSTPDDCAFSAGNPQATRTKFERLLHRLRHDPQGYWTYAATVSFVVEQLRDVDPGWTELADKLQDLWENSSPAEPGSGLRARTLPAPAHAPTHTDDDYPGYEWQYAMMCGESPNPRDPRRYRAIESFSRARAGDPGSYWTWRNEPCATWPVRAANPYTGPWDRQTAAPVLTVGITNDPTTPYEGSLAMTRQLADARLLTVKGDGHISLQNPSDCVKHHESRYFIKGVLPPRGTVCRQDHRPFGPLG</sequence>